<dbReference type="SMART" id="SM00072">
    <property type="entry name" value="GuKc"/>
    <property type="match status" value="1"/>
</dbReference>
<dbReference type="PROSITE" id="PS50052">
    <property type="entry name" value="GUANYLATE_KINASE_2"/>
    <property type="match status" value="1"/>
</dbReference>
<reference evidence="13 14" key="1">
    <citation type="submission" date="2024-07" db="EMBL/GenBank/DDBJ databases">
        <authorList>
            <person name="Thanompreechachai J."/>
            <person name="Duangmal K."/>
        </authorList>
    </citation>
    <scope>NUCLEOTIDE SEQUENCE [LARGE SCALE GENOMIC DNA]</scope>
    <source>
        <strain evidence="13 14">LSe6-4</strain>
    </source>
</reference>
<dbReference type="Gene3D" id="3.40.50.300">
    <property type="entry name" value="P-loop containing nucleotide triphosphate hydrolases"/>
    <property type="match status" value="1"/>
</dbReference>
<evidence type="ECO:0000256" key="1">
    <source>
        <dbReference type="ARBA" id="ARBA00003531"/>
    </source>
</evidence>
<evidence type="ECO:0000256" key="9">
    <source>
        <dbReference type="ARBA" id="ARBA00030128"/>
    </source>
</evidence>
<dbReference type="SUPFAM" id="SSF52540">
    <property type="entry name" value="P-loop containing nucleoside triphosphate hydrolases"/>
    <property type="match status" value="1"/>
</dbReference>
<accession>A0ABV4GXV1</accession>
<organism evidence="13 14">
    <name type="scientific">Kineococcus halophytocola</name>
    <dbReference type="NCBI Taxonomy" id="3234027"/>
    <lineage>
        <taxon>Bacteria</taxon>
        <taxon>Bacillati</taxon>
        <taxon>Actinomycetota</taxon>
        <taxon>Actinomycetes</taxon>
        <taxon>Kineosporiales</taxon>
        <taxon>Kineosporiaceae</taxon>
        <taxon>Kineococcus</taxon>
    </lineage>
</organism>
<dbReference type="InterPro" id="IPR020590">
    <property type="entry name" value="Guanylate_kinase_CS"/>
</dbReference>
<feature type="domain" description="Guanylate kinase-like" evidence="12">
    <location>
        <begin position="1"/>
        <end position="180"/>
    </location>
</feature>
<keyword evidence="8 11" id="KW-0067">ATP-binding</keyword>
<proteinExistence type="inferred from homology"/>
<dbReference type="RefSeq" id="WP_370439919.1">
    <property type="nucleotide sequence ID" value="NZ_JBGFTU010000002.1"/>
</dbReference>
<evidence type="ECO:0000256" key="10">
    <source>
        <dbReference type="ARBA" id="ARBA00048594"/>
    </source>
</evidence>
<protein>
    <recommendedName>
        <fullName evidence="4 11">Guanylate kinase</fullName>
        <ecNumber evidence="3 11">2.7.4.8</ecNumber>
    </recommendedName>
    <alternativeName>
        <fullName evidence="9 11">GMP kinase</fullName>
    </alternativeName>
</protein>
<comment type="caution">
    <text evidence="13">The sequence shown here is derived from an EMBL/GenBank/DDBJ whole genome shotgun (WGS) entry which is preliminary data.</text>
</comment>
<comment type="similarity">
    <text evidence="2 11">Belongs to the guanylate kinase family.</text>
</comment>
<comment type="catalytic activity">
    <reaction evidence="10 11">
        <text>GMP + ATP = GDP + ADP</text>
        <dbReference type="Rhea" id="RHEA:20780"/>
        <dbReference type="ChEBI" id="CHEBI:30616"/>
        <dbReference type="ChEBI" id="CHEBI:58115"/>
        <dbReference type="ChEBI" id="CHEBI:58189"/>
        <dbReference type="ChEBI" id="CHEBI:456216"/>
        <dbReference type="EC" id="2.7.4.8"/>
    </reaction>
</comment>
<dbReference type="HAMAP" id="MF_00328">
    <property type="entry name" value="Guanylate_kinase"/>
    <property type="match status" value="1"/>
</dbReference>
<comment type="subcellular location">
    <subcellularLocation>
        <location evidence="11">Cytoplasm</location>
    </subcellularLocation>
</comment>
<dbReference type="InterPro" id="IPR027417">
    <property type="entry name" value="P-loop_NTPase"/>
</dbReference>
<keyword evidence="5 11" id="KW-0808">Transferase</keyword>
<evidence type="ECO:0000256" key="2">
    <source>
        <dbReference type="ARBA" id="ARBA00005790"/>
    </source>
</evidence>
<evidence type="ECO:0000256" key="7">
    <source>
        <dbReference type="ARBA" id="ARBA00022777"/>
    </source>
</evidence>
<dbReference type="CDD" id="cd00071">
    <property type="entry name" value="GMPK"/>
    <property type="match status" value="1"/>
</dbReference>
<dbReference type="Proteomes" id="UP001565927">
    <property type="component" value="Unassembled WGS sequence"/>
</dbReference>
<evidence type="ECO:0000256" key="4">
    <source>
        <dbReference type="ARBA" id="ARBA00016296"/>
    </source>
</evidence>
<keyword evidence="14" id="KW-1185">Reference proteome</keyword>
<dbReference type="InterPro" id="IPR017665">
    <property type="entry name" value="Guanylate_kinase"/>
</dbReference>
<dbReference type="NCBIfam" id="TIGR03263">
    <property type="entry name" value="guanyl_kin"/>
    <property type="match status" value="1"/>
</dbReference>
<keyword evidence="7 11" id="KW-0418">Kinase</keyword>
<evidence type="ECO:0000256" key="11">
    <source>
        <dbReference type="HAMAP-Rule" id="MF_00328"/>
    </source>
</evidence>
<evidence type="ECO:0000256" key="6">
    <source>
        <dbReference type="ARBA" id="ARBA00022741"/>
    </source>
</evidence>
<dbReference type="Gene3D" id="3.30.63.10">
    <property type="entry name" value="Guanylate Kinase phosphate binding domain"/>
    <property type="match status" value="1"/>
</dbReference>
<evidence type="ECO:0000313" key="13">
    <source>
        <dbReference type="EMBL" id="MEZ0163669.1"/>
    </source>
</evidence>
<dbReference type="PROSITE" id="PS00856">
    <property type="entry name" value="GUANYLATE_KINASE_1"/>
    <property type="match status" value="1"/>
</dbReference>
<dbReference type="Pfam" id="PF00625">
    <property type="entry name" value="Guanylate_kin"/>
    <property type="match status" value="1"/>
</dbReference>
<feature type="binding site" evidence="11">
    <location>
        <begin position="4"/>
        <end position="11"/>
    </location>
    <ligand>
        <name>ATP</name>
        <dbReference type="ChEBI" id="CHEBI:30616"/>
    </ligand>
</feature>
<dbReference type="PANTHER" id="PTHR23117">
    <property type="entry name" value="GUANYLATE KINASE-RELATED"/>
    <property type="match status" value="1"/>
</dbReference>
<evidence type="ECO:0000313" key="14">
    <source>
        <dbReference type="Proteomes" id="UP001565927"/>
    </source>
</evidence>
<evidence type="ECO:0000256" key="8">
    <source>
        <dbReference type="ARBA" id="ARBA00022840"/>
    </source>
</evidence>
<dbReference type="InterPro" id="IPR008145">
    <property type="entry name" value="GK/Ca_channel_bsu"/>
</dbReference>
<keyword evidence="11" id="KW-0963">Cytoplasm</keyword>
<gene>
    <name evidence="11 13" type="primary">gmk</name>
    <name evidence="13" type="ORF">AB2L27_02685</name>
</gene>
<dbReference type="GO" id="GO:0004385">
    <property type="term" value="F:GMP kinase activity"/>
    <property type="evidence" value="ECO:0007669"/>
    <property type="project" value="UniProtKB-EC"/>
</dbReference>
<dbReference type="EMBL" id="JBGFTU010000002">
    <property type="protein sequence ID" value="MEZ0163669.1"/>
    <property type="molecule type" value="Genomic_DNA"/>
</dbReference>
<sequence>MLAGPTAVGKGTVSADLRARYPDIWISVSATTRARRPGEVDGVHYHFVSEDTFDGYVRDGELLEWARVHGRHRYGTPRGPVQEVLASGRPALLEIDLAGARQVRQATRGTDLEAGFVFLAPPSWEELVRRLVGRGTETEAERERRLATARVELAAEPEFDVTIYNDDVQRATDELVRWMGLPVS</sequence>
<comment type="function">
    <text evidence="1 11">Essential for recycling GMP and indirectly, cGMP.</text>
</comment>
<evidence type="ECO:0000259" key="12">
    <source>
        <dbReference type="PROSITE" id="PS50052"/>
    </source>
</evidence>
<dbReference type="InterPro" id="IPR008144">
    <property type="entry name" value="Guanylate_kin-like_dom"/>
</dbReference>
<evidence type="ECO:0000256" key="3">
    <source>
        <dbReference type="ARBA" id="ARBA00012961"/>
    </source>
</evidence>
<keyword evidence="6 11" id="KW-0547">Nucleotide-binding</keyword>
<dbReference type="EC" id="2.7.4.8" evidence="3 11"/>
<dbReference type="PANTHER" id="PTHR23117:SF13">
    <property type="entry name" value="GUANYLATE KINASE"/>
    <property type="match status" value="1"/>
</dbReference>
<evidence type="ECO:0000256" key="5">
    <source>
        <dbReference type="ARBA" id="ARBA00022679"/>
    </source>
</evidence>
<name>A0ABV4GXV1_9ACTN</name>